<dbReference type="PROSITE" id="PS00237">
    <property type="entry name" value="G_PROTEIN_RECEP_F1_1"/>
    <property type="match status" value="1"/>
</dbReference>
<evidence type="ECO:0000256" key="2">
    <source>
        <dbReference type="ARBA" id="ARBA00022475"/>
    </source>
</evidence>
<keyword evidence="2" id="KW-1003">Cell membrane</keyword>
<keyword evidence="6 15" id="KW-0472">Membrane</keyword>
<dbReference type="AlphaFoldDB" id="A0A2G5UN52"/>
<dbReference type="InterPro" id="IPR017452">
    <property type="entry name" value="GPCR_Rhodpsn_7TM"/>
</dbReference>
<proteinExistence type="inferred from homology"/>
<evidence type="ECO:0000256" key="8">
    <source>
        <dbReference type="ARBA" id="ARBA00023157"/>
    </source>
</evidence>
<keyword evidence="7" id="KW-0564">Palmitate</keyword>
<dbReference type="CDD" id="cd14993">
    <property type="entry name" value="7tmA_CCKR-like"/>
    <property type="match status" value="1"/>
</dbReference>
<dbReference type="InterPro" id="IPR009126">
    <property type="entry name" value="Cholcskin_rcpt"/>
</dbReference>
<evidence type="ECO:0000256" key="15">
    <source>
        <dbReference type="SAM" id="Phobius"/>
    </source>
</evidence>
<dbReference type="PROSITE" id="PS50262">
    <property type="entry name" value="G_PROTEIN_RECEP_F1_2"/>
    <property type="match status" value="1"/>
</dbReference>
<evidence type="ECO:0000256" key="11">
    <source>
        <dbReference type="ARBA" id="ARBA00023224"/>
    </source>
</evidence>
<feature type="transmembrane region" description="Helical" evidence="15">
    <location>
        <begin position="148"/>
        <end position="169"/>
    </location>
</feature>
<keyword evidence="11 13" id="KW-0807">Transducer</keyword>
<evidence type="ECO:0000256" key="1">
    <source>
        <dbReference type="ARBA" id="ARBA00004651"/>
    </source>
</evidence>
<keyword evidence="4 15" id="KW-1133">Transmembrane helix</keyword>
<gene>
    <name evidence="17" type="primary">Cni-ckr-2</name>
    <name evidence="17" type="synonym">Cnig_chr_III.g8519</name>
    <name evidence="17" type="ORF">B9Z55_008519</name>
</gene>
<evidence type="ECO:0000256" key="7">
    <source>
        <dbReference type="ARBA" id="ARBA00023139"/>
    </source>
</evidence>
<feature type="transmembrane region" description="Helical" evidence="15">
    <location>
        <begin position="190"/>
        <end position="212"/>
    </location>
</feature>
<feature type="domain" description="G-protein coupled receptors family 1 profile" evidence="16">
    <location>
        <begin position="90"/>
        <end position="504"/>
    </location>
</feature>
<dbReference type="PANTHER" id="PTHR24238">
    <property type="entry name" value="G-PROTEIN COUPLED RECEPTOR"/>
    <property type="match status" value="1"/>
</dbReference>
<keyword evidence="12" id="KW-0449">Lipoprotein</keyword>
<dbReference type="Gene3D" id="1.20.1070.10">
    <property type="entry name" value="Rhodopsin 7-helix transmembrane proteins"/>
    <property type="match status" value="2"/>
</dbReference>
<sequence length="628" mass="70064">MNAADDENITATSSFLLLHDLLLNVSTTSSSSSESSESSLWTTTNNNQNETLTSTMSSVQQEEICRFRGTTENYTIAVTFFIIFLLSVVGNSVVLIVIIKQRAMRSITNIYLMNLAASDMMLSVVCMPPTLVSMVMNCWMFGNYMCKILAYLQPVVVTASAYTLAVIAFERYFAICKPLHSRIWQTRSHAYAMITLVWVIAIAANILMLFMYEQQTYSSNGYTCAPIHPPIYHFAYQVYMTVVLLVIPLVVMTGLYGNVITSLKSGIKLEIASVDPPLATATTTGSQKDQNPVLLNNVLVGSSTLARATSCIALNTFSTSSPVVVSSSDYSTPRSILKESRSPQLLQLPGNFDDFRLQCLSECRRSSGGVCLPPPAIVASMTDEQKLSFWNKLSNKLTFSQPDKNVSHPNFGHRRSDTSVCIENPSLRSTHTQKSAMAKQRVIKMLIVVVIIFFCCWTPSYIWWLLLIAGDSFQSLNLSVWNSDINTFITLLTYISSCTNPITYCFLNKKFRNAVYATFGRKKNMRHHFQKVGFCKENCKLQNVYIPVNGGAQYTNKGEGARPIINRSVSSTFIPQHQVAFNDVSIDTSSSAMRKKDGEKGHHLISRTVHASLIHHNKVRKEETDAIF</sequence>
<evidence type="ECO:0000256" key="3">
    <source>
        <dbReference type="ARBA" id="ARBA00022692"/>
    </source>
</evidence>
<evidence type="ECO:0000313" key="18">
    <source>
        <dbReference type="Proteomes" id="UP000230233"/>
    </source>
</evidence>
<feature type="transmembrane region" description="Helical" evidence="15">
    <location>
        <begin position="442"/>
        <end position="465"/>
    </location>
</feature>
<feature type="transmembrane region" description="Helical" evidence="15">
    <location>
        <begin position="485"/>
        <end position="507"/>
    </location>
</feature>
<feature type="transmembrane region" description="Helical" evidence="15">
    <location>
        <begin position="120"/>
        <end position="142"/>
    </location>
</feature>
<dbReference type="Proteomes" id="UP000230233">
    <property type="component" value="Chromosome III"/>
</dbReference>
<keyword evidence="5 13" id="KW-0297">G-protein coupled receptor</keyword>
<dbReference type="SMART" id="SM01381">
    <property type="entry name" value="7TM_GPCR_Srsx"/>
    <property type="match status" value="1"/>
</dbReference>
<dbReference type="PANTHER" id="PTHR24238:SF75">
    <property type="entry name" value="CHOLECYSTOKININ-LIKE RECEPTOR AT 17D1-RELATED"/>
    <property type="match status" value="1"/>
</dbReference>
<evidence type="ECO:0000256" key="6">
    <source>
        <dbReference type="ARBA" id="ARBA00023136"/>
    </source>
</evidence>
<feature type="transmembrane region" description="Helical" evidence="15">
    <location>
        <begin position="76"/>
        <end position="99"/>
    </location>
</feature>
<comment type="subcellular location">
    <subcellularLocation>
        <location evidence="1">Cell membrane</location>
        <topology evidence="1">Multi-pass membrane protein</topology>
    </subcellularLocation>
</comment>
<evidence type="ECO:0000256" key="9">
    <source>
        <dbReference type="ARBA" id="ARBA00023170"/>
    </source>
</evidence>
<evidence type="ECO:0000259" key="16">
    <source>
        <dbReference type="PROSITE" id="PS50262"/>
    </source>
</evidence>
<dbReference type="Pfam" id="PF00001">
    <property type="entry name" value="7tm_1"/>
    <property type="match status" value="1"/>
</dbReference>
<keyword evidence="8" id="KW-1015">Disulfide bond</keyword>
<keyword evidence="10" id="KW-0325">Glycoprotein</keyword>
<evidence type="ECO:0000256" key="10">
    <source>
        <dbReference type="ARBA" id="ARBA00023180"/>
    </source>
</evidence>
<keyword evidence="9 13" id="KW-0675">Receptor</keyword>
<keyword evidence="18" id="KW-1185">Reference proteome</keyword>
<feature type="region of interest" description="Disordered" evidence="14">
    <location>
        <begin position="30"/>
        <end position="52"/>
    </location>
</feature>
<evidence type="ECO:0000256" key="4">
    <source>
        <dbReference type="ARBA" id="ARBA00022989"/>
    </source>
</evidence>
<dbReference type="EMBL" id="PDUG01000003">
    <property type="protein sequence ID" value="PIC40928.1"/>
    <property type="molecule type" value="Genomic_DNA"/>
</dbReference>
<evidence type="ECO:0000256" key="13">
    <source>
        <dbReference type="RuleBase" id="RU000688"/>
    </source>
</evidence>
<evidence type="ECO:0000256" key="14">
    <source>
        <dbReference type="SAM" id="MobiDB-lite"/>
    </source>
</evidence>
<reference evidence="18" key="1">
    <citation type="submission" date="2017-10" db="EMBL/GenBank/DDBJ databases">
        <title>Rapid genome shrinkage in a self-fertile nematode reveals novel sperm competition proteins.</title>
        <authorList>
            <person name="Yin D."/>
            <person name="Schwarz E.M."/>
            <person name="Thomas C.G."/>
            <person name="Felde R.L."/>
            <person name="Korf I.F."/>
            <person name="Cutter A.D."/>
            <person name="Schartner C.M."/>
            <person name="Ralston E.J."/>
            <person name="Meyer B.J."/>
            <person name="Haag E.S."/>
        </authorList>
    </citation>
    <scope>NUCLEOTIDE SEQUENCE [LARGE SCALE GENOMIC DNA]</scope>
    <source>
        <strain evidence="18">JU1422</strain>
    </source>
</reference>
<accession>A0A2G5UN52</accession>
<organism evidence="17 18">
    <name type="scientific">Caenorhabditis nigoni</name>
    <dbReference type="NCBI Taxonomy" id="1611254"/>
    <lineage>
        <taxon>Eukaryota</taxon>
        <taxon>Metazoa</taxon>
        <taxon>Ecdysozoa</taxon>
        <taxon>Nematoda</taxon>
        <taxon>Chromadorea</taxon>
        <taxon>Rhabditida</taxon>
        <taxon>Rhabditina</taxon>
        <taxon>Rhabditomorpha</taxon>
        <taxon>Rhabditoidea</taxon>
        <taxon>Rhabditidae</taxon>
        <taxon>Peloderinae</taxon>
        <taxon>Caenorhabditis</taxon>
    </lineage>
</organism>
<keyword evidence="3 13" id="KW-0812">Transmembrane</keyword>
<protein>
    <recommendedName>
        <fullName evidence="16">G-protein coupled receptors family 1 profile domain-containing protein</fullName>
    </recommendedName>
</protein>
<dbReference type="PRINTS" id="PR00237">
    <property type="entry name" value="GPCRRHODOPSN"/>
</dbReference>
<feature type="transmembrane region" description="Helical" evidence="15">
    <location>
        <begin position="238"/>
        <end position="259"/>
    </location>
</feature>
<comment type="similarity">
    <text evidence="13">Belongs to the G-protein coupled receptor 1 family.</text>
</comment>
<dbReference type="SUPFAM" id="SSF81321">
    <property type="entry name" value="Family A G protein-coupled receptor-like"/>
    <property type="match status" value="1"/>
</dbReference>
<dbReference type="GO" id="GO:0005886">
    <property type="term" value="C:plasma membrane"/>
    <property type="evidence" value="ECO:0007669"/>
    <property type="project" value="UniProtKB-SubCell"/>
</dbReference>
<dbReference type="STRING" id="1611254.A0A2G5UN52"/>
<evidence type="ECO:0000313" key="17">
    <source>
        <dbReference type="EMBL" id="PIC40928.1"/>
    </source>
</evidence>
<evidence type="ECO:0000256" key="12">
    <source>
        <dbReference type="ARBA" id="ARBA00023288"/>
    </source>
</evidence>
<name>A0A2G5UN52_9PELO</name>
<comment type="caution">
    <text evidence="17">The sequence shown here is derived from an EMBL/GenBank/DDBJ whole genome shotgun (WGS) entry which is preliminary data.</text>
</comment>
<evidence type="ECO:0000256" key="5">
    <source>
        <dbReference type="ARBA" id="ARBA00023040"/>
    </source>
</evidence>
<dbReference type="GO" id="GO:0008188">
    <property type="term" value="F:neuropeptide receptor activity"/>
    <property type="evidence" value="ECO:0007669"/>
    <property type="project" value="TreeGrafter"/>
</dbReference>
<dbReference type="OrthoDB" id="10037617at2759"/>
<dbReference type="InterPro" id="IPR000276">
    <property type="entry name" value="GPCR_Rhodpsn"/>
</dbReference>
<dbReference type="PRINTS" id="PR01822">
    <property type="entry name" value="CCYSTOKININR"/>
</dbReference>